<feature type="domain" description="GGDEF" evidence="4">
    <location>
        <begin position="440"/>
        <end position="596"/>
    </location>
</feature>
<dbReference type="PROSITE" id="PS50883">
    <property type="entry name" value="EAL"/>
    <property type="match status" value="1"/>
</dbReference>
<evidence type="ECO:0000259" key="5">
    <source>
        <dbReference type="PROSITE" id="PS51371"/>
    </source>
</evidence>
<keyword evidence="7" id="KW-1185">Reference proteome</keyword>
<feature type="domain" description="CBS" evidence="5">
    <location>
        <begin position="282"/>
        <end position="341"/>
    </location>
</feature>
<dbReference type="InterPro" id="IPR001633">
    <property type="entry name" value="EAL_dom"/>
</dbReference>
<dbReference type="STRING" id="765912.Thimo_0515"/>
<dbReference type="SUPFAM" id="SSF55073">
    <property type="entry name" value="Nucleotide cyclase"/>
    <property type="match status" value="1"/>
</dbReference>
<dbReference type="Proteomes" id="UP000010816">
    <property type="component" value="Chromosome"/>
</dbReference>
<dbReference type="InterPro" id="IPR046342">
    <property type="entry name" value="CBS_dom_sf"/>
</dbReference>
<dbReference type="Pfam" id="PF00990">
    <property type="entry name" value="GGDEF"/>
    <property type="match status" value="1"/>
</dbReference>
<evidence type="ECO:0000313" key="6">
    <source>
        <dbReference type="EMBL" id="AGA89369.1"/>
    </source>
</evidence>
<reference evidence="6 7" key="1">
    <citation type="submission" date="2011-09" db="EMBL/GenBank/DDBJ databases">
        <title>Complete sequence of chromosome of Thioflavicoccus mobilis 8321.</title>
        <authorList>
            <consortium name="US DOE Joint Genome Institute"/>
            <person name="Lucas S."/>
            <person name="Han J."/>
            <person name="Lapidus A."/>
            <person name="Cheng J.-F."/>
            <person name="Goodwin L."/>
            <person name="Pitluck S."/>
            <person name="Peters L."/>
            <person name="Ovchinnikova G."/>
            <person name="Lu M."/>
            <person name="Detter J.C."/>
            <person name="Han C."/>
            <person name="Tapia R."/>
            <person name="Land M."/>
            <person name="Hauser L."/>
            <person name="Kyrpides N."/>
            <person name="Ivanova N."/>
            <person name="Pagani I."/>
            <person name="Vogl K."/>
            <person name="Liu Z."/>
            <person name="Imhoff J."/>
            <person name="Thiel V."/>
            <person name="Frigaard N.-U."/>
            <person name="Bryant D."/>
            <person name="Woyke T."/>
        </authorList>
    </citation>
    <scope>NUCLEOTIDE SEQUENCE [LARGE SCALE GENOMIC DNA]</scope>
    <source>
        <strain evidence="6 7">8321</strain>
    </source>
</reference>
<dbReference type="AlphaFoldDB" id="L0GVP1"/>
<dbReference type="SMART" id="SM00267">
    <property type="entry name" value="GGDEF"/>
    <property type="match status" value="1"/>
</dbReference>
<dbReference type="InterPro" id="IPR050706">
    <property type="entry name" value="Cyclic-di-GMP_PDE-like"/>
</dbReference>
<evidence type="ECO:0000259" key="4">
    <source>
        <dbReference type="PROSITE" id="PS50887"/>
    </source>
</evidence>
<gene>
    <name evidence="6" type="ORF">Thimo_0515</name>
</gene>
<dbReference type="Gene3D" id="3.30.70.270">
    <property type="match status" value="1"/>
</dbReference>
<dbReference type="InterPro" id="IPR035919">
    <property type="entry name" value="EAL_sf"/>
</dbReference>
<evidence type="ECO:0000259" key="3">
    <source>
        <dbReference type="PROSITE" id="PS50883"/>
    </source>
</evidence>
<protein>
    <submittedName>
        <fullName evidence="6">EAL domain-containing protein</fullName>
    </submittedName>
</protein>
<dbReference type="PANTHER" id="PTHR33121:SF76">
    <property type="entry name" value="SIGNALING PROTEIN"/>
    <property type="match status" value="1"/>
</dbReference>
<dbReference type="eggNOG" id="COG2199">
    <property type="taxonomic scope" value="Bacteria"/>
</dbReference>
<dbReference type="SUPFAM" id="SSF141868">
    <property type="entry name" value="EAL domain-like"/>
    <property type="match status" value="1"/>
</dbReference>
<dbReference type="HOGENOM" id="CLU_015702_2_1_6"/>
<feature type="region of interest" description="Disordered" evidence="2">
    <location>
        <begin position="601"/>
        <end position="656"/>
    </location>
</feature>
<dbReference type="InterPro" id="IPR029787">
    <property type="entry name" value="Nucleotide_cyclase"/>
</dbReference>
<organism evidence="6 7">
    <name type="scientific">Thioflavicoccus mobilis 8321</name>
    <dbReference type="NCBI Taxonomy" id="765912"/>
    <lineage>
        <taxon>Bacteria</taxon>
        <taxon>Pseudomonadati</taxon>
        <taxon>Pseudomonadota</taxon>
        <taxon>Gammaproteobacteria</taxon>
        <taxon>Chromatiales</taxon>
        <taxon>Chromatiaceae</taxon>
        <taxon>Thioflavicoccus</taxon>
    </lineage>
</organism>
<dbReference type="PANTHER" id="PTHR33121">
    <property type="entry name" value="CYCLIC DI-GMP PHOSPHODIESTERASE PDEF"/>
    <property type="match status" value="1"/>
</dbReference>
<name>L0GVP1_9GAMM</name>
<evidence type="ECO:0000256" key="2">
    <source>
        <dbReference type="SAM" id="MobiDB-lite"/>
    </source>
</evidence>
<proteinExistence type="predicted"/>
<evidence type="ECO:0000313" key="7">
    <source>
        <dbReference type="Proteomes" id="UP000010816"/>
    </source>
</evidence>
<sequence length="656" mass="72794">MDRSFGSRTSDPPLGQAALLAGVQATLRYAFQPIVNIHTGGVYGFEALLRGVDELGFDHVDALFVRAAQLGLSAALDRHLRALAIARFARLPNAARYRLFFNMDPRHLADDRPEETWTLLARHGLSAEVFCVELSERADLAATPEMAGLVGEYRRHRFQLAIDDFGTGYAGLRLLYEHPPDLLKIDRFFVAGIADDHRKRLFVANTVQLAHVMGISVIAEGVETERELLACKEVGCDLVQGYLIARPQLEMAALLPVYGRIAEINDRDRRQTPGDRALIEASLQRIAPLHESEGVKAIFEAFRLDKGHHVVPVLDGADRPLGLILESDIKEFIYSIYGRDLILNRAYARKLLDFVRSCPVVDIHDSAERLVEAYSANVNPAGLLVTLDARYVGFISAMSLLQLIEQKNLAVAREQNPLTKLAGNNPIYEYVSRALEADGRTRYLAYLDFDNFKAFNDHYGFRRGDRAILMFAELLRKRLLTGGPWFVGHIGGDDFFAGVSGQPCAEVVDQLTGLLDKFRFDVQSLYDSEDRERGYIRARDRYGQERDMPLIRCSAALLELRPGHDCGGVETLMRTIAEVKHQAKADAFGLVLSRMPGAFAGAHSPGSAKAPQAPSDQRADRRAEQQRRRGGGRDQDVVVDDAELVALDDGGDDGGE</sequence>
<dbReference type="EMBL" id="CP003051">
    <property type="protein sequence ID" value="AGA89369.1"/>
    <property type="molecule type" value="Genomic_DNA"/>
</dbReference>
<dbReference type="eggNOG" id="COG0517">
    <property type="taxonomic scope" value="Bacteria"/>
</dbReference>
<dbReference type="Pfam" id="PF00571">
    <property type="entry name" value="CBS"/>
    <property type="match status" value="1"/>
</dbReference>
<dbReference type="PROSITE" id="PS51371">
    <property type="entry name" value="CBS"/>
    <property type="match status" value="1"/>
</dbReference>
<accession>L0GVP1</accession>
<evidence type="ECO:0000256" key="1">
    <source>
        <dbReference type="PROSITE-ProRule" id="PRU00703"/>
    </source>
</evidence>
<dbReference type="Gene3D" id="3.20.20.450">
    <property type="entry name" value="EAL domain"/>
    <property type="match status" value="1"/>
</dbReference>
<dbReference type="PROSITE" id="PS50887">
    <property type="entry name" value="GGDEF"/>
    <property type="match status" value="1"/>
</dbReference>
<dbReference type="SMART" id="SM00052">
    <property type="entry name" value="EAL"/>
    <property type="match status" value="1"/>
</dbReference>
<feature type="domain" description="EAL" evidence="3">
    <location>
        <begin position="8"/>
        <end position="261"/>
    </location>
</feature>
<dbReference type="InterPro" id="IPR043128">
    <property type="entry name" value="Rev_trsase/Diguanyl_cyclase"/>
</dbReference>
<dbReference type="CDD" id="cd01948">
    <property type="entry name" value="EAL"/>
    <property type="match status" value="1"/>
</dbReference>
<dbReference type="Pfam" id="PF00563">
    <property type="entry name" value="EAL"/>
    <property type="match status" value="1"/>
</dbReference>
<dbReference type="SUPFAM" id="SSF54631">
    <property type="entry name" value="CBS-domain pair"/>
    <property type="match status" value="1"/>
</dbReference>
<keyword evidence="1" id="KW-0129">CBS domain</keyword>
<dbReference type="GO" id="GO:0071111">
    <property type="term" value="F:cyclic-guanylate-specific phosphodiesterase activity"/>
    <property type="evidence" value="ECO:0007669"/>
    <property type="project" value="InterPro"/>
</dbReference>
<dbReference type="KEGG" id="tmb:Thimo_0515"/>
<dbReference type="InterPro" id="IPR000644">
    <property type="entry name" value="CBS_dom"/>
</dbReference>
<dbReference type="InterPro" id="IPR000160">
    <property type="entry name" value="GGDEF_dom"/>
</dbReference>
<feature type="compositionally biased region" description="Basic and acidic residues" evidence="2">
    <location>
        <begin position="617"/>
        <end position="636"/>
    </location>
</feature>
<dbReference type="eggNOG" id="COG2200">
    <property type="taxonomic scope" value="Bacteria"/>
</dbReference>